<dbReference type="Gene3D" id="2.60.40.1220">
    <property type="match status" value="2"/>
</dbReference>
<protein>
    <recommendedName>
        <fullName evidence="2">SbsA Ig-like domain-containing protein</fullName>
    </recommendedName>
</protein>
<evidence type="ECO:0000313" key="3">
    <source>
        <dbReference type="EMBL" id="TGL64209.1"/>
    </source>
</evidence>
<keyword evidence="4" id="KW-1185">Reference proteome</keyword>
<evidence type="ECO:0000313" key="4">
    <source>
        <dbReference type="Proteomes" id="UP000297762"/>
    </source>
</evidence>
<proteinExistence type="predicted"/>
<dbReference type="Proteomes" id="UP000297762">
    <property type="component" value="Unassembled WGS sequence"/>
</dbReference>
<name>A0A4R9KEB7_9LEPT</name>
<evidence type="ECO:0000256" key="1">
    <source>
        <dbReference type="ARBA" id="ARBA00022729"/>
    </source>
</evidence>
<feature type="domain" description="SbsA Ig-like" evidence="2">
    <location>
        <begin position="154"/>
        <end position="254"/>
    </location>
</feature>
<accession>A0A4R9KEB7</accession>
<feature type="domain" description="SbsA Ig-like" evidence="2">
    <location>
        <begin position="47"/>
        <end position="147"/>
    </location>
</feature>
<dbReference type="Pfam" id="PF13205">
    <property type="entry name" value="Big_5"/>
    <property type="match status" value="3"/>
</dbReference>
<dbReference type="InterPro" id="IPR032812">
    <property type="entry name" value="SbsA_Ig"/>
</dbReference>
<keyword evidence="1" id="KW-0732">Signal</keyword>
<dbReference type="OrthoDB" id="344720at2"/>
<dbReference type="Gene3D" id="2.60.40.3710">
    <property type="match status" value="1"/>
</dbReference>
<feature type="domain" description="SbsA Ig-like" evidence="2">
    <location>
        <begin position="290"/>
        <end position="362"/>
    </location>
</feature>
<dbReference type="AlphaFoldDB" id="A0A4R9KEB7"/>
<organism evidence="3 4">
    <name type="scientific">Leptospira sarikeiensis</name>
    <dbReference type="NCBI Taxonomy" id="2484943"/>
    <lineage>
        <taxon>Bacteria</taxon>
        <taxon>Pseudomonadati</taxon>
        <taxon>Spirochaetota</taxon>
        <taxon>Spirochaetia</taxon>
        <taxon>Leptospirales</taxon>
        <taxon>Leptospiraceae</taxon>
        <taxon>Leptospira</taxon>
    </lineage>
</organism>
<comment type="caution">
    <text evidence="3">The sequence shown here is derived from an EMBL/GenBank/DDBJ whole genome shotgun (WGS) entry which is preliminary data.</text>
</comment>
<dbReference type="EMBL" id="RQGF01000008">
    <property type="protein sequence ID" value="TGL64209.1"/>
    <property type="molecule type" value="Genomic_DNA"/>
</dbReference>
<gene>
    <name evidence="3" type="ORF">EHQ64_02415</name>
</gene>
<dbReference type="RefSeq" id="WP_135647918.1">
    <property type="nucleotide sequence ID" value="NZ_RQGF01000008.1"/>
</dbReference>
<sequence>MRKISLRKLFPFLGFLQILFLLNCHDGLNEESILSKLGVQWTDAYQYPQIVATEPPDGALDIAPDSRIVIDFSKPMNKIVTEGGITITANGGNTTFSPSWVFDNRLILNFSSGLTEGKRYEVTLSKSGAKDTDGNFLPKNYLFHFYTEGGGHVPSIVSSNPQPNGGVVTGWPANGNIIIGFSEPMDEASTNSAVALSGGAALFIPVWSADKTQLTLQLKSDLEIGTTYTLRLGTTAKSRAGIALASEFLVVFSTGSVFTRPDVAANVTTGTPWTSPVPSPLPAVNAPIHGVSKYDNFTFQYTESMDRQSVLDSISFQPAISGVYSWVGPSLLRFTPSEPLSQGKTYRLKIDSSAKSSQGQLMLNSYIIDFVVDDPFTSVPVNFNSVVGRTYSIADCVTLLSDITLSGPTFPNRSTENVINPQNACTTVYQFEVRLDTAGGAPLKTSGDGDVFSSSNIAIDYMFGGPSAPALRVYQINYIPSANPQTLRVILAGTPGSGLRYKFNLRGGNGGIQDSNGNFLPQDLEFLFYGN</sequence>
<dbReference type="InterPro" id="IPR014755">
    <property type="entry name" value="Cu-Rt/internalin_Ig-like"/>
</dbReference>
<evidence type="ECO:0000259" key="2">
    <source>
        <dbReference type="Pfam" id="PF13205"/>
    </source>
</evidence>
<reference evidence="3" key="1">
    <citation type="journal article" date="2019" name="PLoS Negl. Trop. Dis.">
        <title>Revisiting the worldwide diversity of Leptospira species in the environment.</title>
        <authorList>
            <person name="Vincent A.T."/>
            <person name="Schiettekatte O."/>
            <person name="Bourhy P."/>
            <person name="Veyrier F.J."/>
            <person name="Picardeau M."/>
        </authorList>
    </citation>
    <scope>NUCLEOTIDE SEQUENCE [LARGE SCALE GENOMIC DNA]</scope>
    <source>
        <strain evidence="3">201702455</strain>
    </source>
</reference>